<dbReference type="InterPro" id="IPR017953">
    <property type="entry name" value="Carbohydrate_kinase_pred_CS"/>
</dbReference>
<sequence>MLRVKSLPKLIPRKKNTHKGSYGRVLVLAGSPGMTGAAYLCCKAALRSGSGLVTLGIPKSLNFVMETKLTCVMTHPLPETKALTLSNKGREEILKLCEKHDVVALGPGLSQQPETKKLILWMIKTINRSIVIDADGINTLTGNLHILCKIKKNVVLTPHPGEMSRLINLGLAKDVQKKRIDIATKFVKSIHKQLGKERDFILVLKGDKTIVANYNKVYINHTGNPGMATAGAGDVLTGIIVSLIGQGFNVFDASQLGVYIHGLAGDMASKKKGEVSMIASDILDCLPDAFIRYGKERL</sequence>
<dbReference type="PANTHER" id="PTHR12592">
    <property type="entry name" value="ATP-DEPENDENT (S)-NAD(P)H-HYDRATE DEHYDRATASE FAMILY MEMBER"/>
    <property type="match status" value="1"/>
</dbReference>
<comment type="caution">
    <text evidence="7">The sequence shown here is derived from an EMBL/GenBank/DDBJ whole genome shotgun (WGS) entry which is preliminary data.</text>
</comment>
<dbReference type="GO" id="GO:0052856">
    <property type="term" value="F:NAD(P)HX epimerase activity"/>
    <property type="evidence" value="ECO:0007669"/>
    <property type="project" value="TreeGrafter"/>
</dbReference>
<dbReference type="AlphaFoldDB" id="A0A0F9HK31"/>
<evidence type="ECO:0000256" key="4">
    <source>
        <dbReference type="ARBA" id="ARBA00023027"/>
    </source>
</evidence>
<dbReference type="SUPFAM" id="SSF53613">
    <property type="entry name" value="Ribokinase-like"/>
    <property type="match status" value="1"/>
</dbReference>
<dbReference type="InterPro" id="IPR029056">
    <property type="entry name" value="Ribokinase-like"/>
</dbReference>
<feature type="domain" description="YjeF C-terminal" evidence="6">
    <location>
        <begin position="2"/>
        <end position="293"/>
    </location>
</feature>
<gene>
    <name evidence="7" type="ORF">LCGC14_2054220</name>
</gene>
<dbReference type="CDD" id="cd01171">
    <property type="entry name" value="YXKO-related"/>
    <property type="match status" value="1"/>
</dbReference>
<evidence type="ECO:0000256" key="2">
    <source>
        <dbReference type="ARBA" id="ARBA00022840"/>
    </source>
</evidence>
<dbReference type="InterPro" id="IPR000631">
    <property type="entry name" value="CARKD"/>
</dbReference>
<evidence type="ECO:0000259" key="6">
    <source>
        <dbReference type="PROSITE" id="PS51383"/>
    </source>
</evidence>
<dbReference type="GO" id="GO:0005524">
    <property type="term" value="F:ATP binding"/>
    <property type="evidence" value="ECO:0007669"/>
    <property type="project" value="UniProtKB-KW"/>
</dbReference>
<accession>A0A0F9HK31</accession>
<dbReference type="PROSITE" id="PS01050">
    <property type="entry name" value="YJEF_C_2"/>
    <property type="match status" value="1"/>
</dbReference>
<keyword evidence="4" id="KW-0520">NAD</keyword>
<keyword evidence="3" id="KW-0521">NADP</keyword>
<keyword evidence="2" id="KW-0067">ATP-binding</keyword>
<dbReference type="PROSITE" id="PS51383">
    <property type="entry name" value="YJEF_C_3"/>
    <property type="match status" value="1"/>
</dbReference>
<dbReference type="NCBIfam" id="TIGR00196">
    <property type="entry name" value="yjeF_cterm"/>
    <property type="match status" value="1"/>
</dbReference>
<dbReference type="GO" id="GO:0052855">
    <property type="term" value="F:ADP-dependent NAD(P)H-hydrate dehydratase activity"/>
    <property type="evidence" value="ECO:0007669"/>
    <property type="project" value="TreeGrafter"/>
</dbReference>
<proteinExistence type="inferred from homology"/>
<dbReference type="GO" id="GO:0110051">
    <property type="term" value="P:metabolite repair"/>
    <property type="evidence" value="ECO:0007669"/>
    <property type="project" value="TreeGrafter"/>
</dbReference>
<dbReference type="HAMAP" id="MF_01965">
    <property type="entry name" value="NADHX_dehydratase"/>
    <property type="match status" value="1"/>
</dbReference>
<evidence type="ECO:0000256" key="3">
    <source>
        <dbReference type="ARBA" id="ARBA00022857"/>
    </source>
</evidence>
<dbReference type="EMBL" id="LAZR01024332">
    <property type="protein sequence ID" value="KKL75507.1"/>
    <property type="molecule type" value="Genomic_DNA"/>
</dbReference>
<evidence type="ECO:0000256" key="1">
    <source>
        <dbReference type="ARBA" id="ARBA00022741"/>
    </source>
</evidence>
<organism evidence="7">
    <name type="scientific">marine sediment metagenome</name>
    <dbReference type="NCBI Taxonomy" id="412755"/>
    <lineage>
        <taxon>unclassified sequences</taxon>
        <taxon>metagenomes</taxon>
        <taxon>ecological metagenomes</taxon>
    </lineage>
</organism>
<protein>
    <recommendedName>
        <fullName evidence="6">YjeF C-terminal domain-containing protein</fullName>
    </recommendedName>
</protein>
<reference evidence="7" key="1">
    <citation type="journal article" date="2015" name="Nature">
        <title>Complex archaea that bridge the gap between prokaryotes and eukaryotes.</title>
        <authorList>
            <person name="Spang A."/>
            <person name="Saw J.H."/>
            <person name="Jorgensen S.L."/>
            <person name="Zaremba-Niedzwiedzka K."/>
            <person name="Martijn J."/>
            <person name="Lind A.E."/>
            <person name="van Eijk R."/>
            <person name="Schleper C."/>
            <person name="Guy L."/>
            <person name="Ettema T.J."/>
        </authorList>
    </citation>
    <scope>NUCLEOTIDE SEQUENCE</scope>
</reference>
<evidence type="ECO:0000313" key="7">
    <source>
        <dbReference type="EMBL" id="KKL75507.1"/>
    </source>
</evidence>
<name>A0A0F9HK31_9ZZZZ</name>
<keyword evidence="1" id="KW-0547">Nucleotide-binding</keyword>
<dbReference type="Gene3D" id="3.40.1190.20">
    <property type="match status" value="1"/>
</dbReference>
<dbReference type="Pfam" id="PF01256">
    <property type="entry name" value="Carb_kinase"/>
    <property type="match status" value="1"/>
</dbReference>
<keyword evidence="5" id="KW-0456">Lyase</keyword>
<dbReference type="PANTHER" id="PTHR12592:SF0">
    <property type="entry name" value="ATP-DEPENDENT (S)-NAD(P)H-HYDRATE DEHYDRATASE"/>
    <property type="match status" value="1"/>
</dbReference>
<evidence type="ECO:0000256" key="5">
    <source>
        <dbReference type="ARBA" id="ARBA00023239"/>
    </source>
</evidence>